<accession>A0ABU2JEQ7</accession>
<dbReference type="CDD" id="cd03257">
    <property type="entry name" value="ABC_NikE_OppD_transporters"/>
    <property type="match status" value="1"/>
</dbReference>
<dbReference type="InterPro" id="IPR003593">
    <property type="entry name" value="AAA+_ATPase"/>
</dbReference>
<sequence>MTTTTADAPALLRTAGLTKHFPVRRAAGLRLRGEPGQVLRAVEGVTLEVRRGQTLGVVGETGSGKSTLGRLLLRLEQPTAGEVYFEGENIFTASRGRSMQLRERIQIILQDPYSTLNPYRSVGVSIAEVLAVHGTSSGAERRAEAESLLARVGFPADLIDQRPGQLSGGGRQRVSIARALAVKPRLIVADEPVSALDVSVQAQVLNLFEQLRRDLGLTYVFITHDLAVVHRLSERIAVMYLGRVVEEAPTAELFRRPLHPYTKALLDAAPELHLRKTSRQPAVGGDMPNPISPPSGCVFHPRCPQAMDVCRREVPLTIRPAAFRTVACHLNTGPPAYPAQAAAGEASPHPADASPSRS</sequence>
<dbReference type="InterPro" id="IPR027417">
    <property type="entry name" value="P-loop_NTPase"/>
</dbReference>
<dbReference type="RefSeq" id="WP_311424611.1">
    <property type="nucleotide sequence ID" value="NZ_JAVREH010000040.1"/>
</dbReference>
<dbReference type="GO" id="GO:0005524">
    <property type="term" value="F:ATP binding"/>
    <property type="evidence" value="ECO:0007669"/>
    <property type="project" value="UniProtKB-KW"/>
</dbReference>
<keyword evidence="7" id="KW-1185">Reference proteome</keyword>
<dbReference type="EMBL" id="JAVREH010000040">
    <property type="protein sequence ID" value="MDT0263465.1"/>
    <property type="molecule type" value="Genomic_DNA"/>
</dbReference>
<evidence type="ECO:0000256" key="2">
    <source>
        <dbReference type="ARBA" id="ARBA00022741"/>
    </source>
</evidence>
<protein>
    <submittedName>
        <fullName evidence="6">ATP-binding cassette domain-containing protein</fullName>
    </submittedName>
</protein>
<organism evidence="6 7">
    <name type="scientific">Jatrophihabitans lederbergiae</name>
    <dbReference type="NCBI Taxonomy" id="3075547"/>
    <lineage>
        <taxon>Bacteria</taxon>
        <taxon>Bacillati</taxon>
        <taxon>Actinomycetota</taxon>
        <taxon>Actinomycetes</taxon>
        <taxon>Jatrophihabitantales</taxon>
        <taxon>Jatrophihabitantaceae</taxon>
        <taxon>Jatrophihabitans</taxon>
    </lineage>
</organism>
<evidence type="ECO:0000256" key="1">
    <source>
        <dbReference type="ARBA" id="ARBA00022448"/>
    </source>
</evidence>
<dbReference type="Proteomes" id="UP001183176">
    <property type="component" value="Unassembled WGS sequence"/>
</dbReference>
<feature type="domain" description="ABC transporter" evidence="5">
    <location>
        <begin position="12"/>
        <end position="266"/>
    </location>
</feature>
<name>A0ABU2JEQ7_9ACTN</name>
<reference evidence="7" key="1">
    <citation type="submission" date="2023-07" db="EMBL/GenBank/DDBJ databases">
        <title>30 novel species of actinomycetes from the DSMZ collection.</title>
        <authorList>
            <person name="Nouioui I."/>
        </authorList>
    </citation>
    <scope>NUCLEOTIDE SEQUENCE [LARGE SCALE GENOMIC DNA]</scope>
    <source>
        <strain evidence="7">DSM 44399</strain>
    </source>
</reference>
<dbReference type="Pfam" id="PF00005">
    <property type="entry name" value="ABC_tran"/>
    <property type="match status" value="1"/>
</dbReference>
<evidence type="ECO:0000313" key="6">
    <source>
        <dbReference type="EMBL" id="MDT0263465.1"/>
    </source>
</evidence>
<keyword evidence="2" id="KW-0547">Nucleotide-binding</keyword>
<gene>
    <name evidence="6" type="ORF">RM423_18950</name>
</gene>
<dbReference type="SMART" id="SM00382">
    <property type="entry name" value="AAA"/>
    <property type="match status" value="1"/>
</dbReference>
<proteinExistence type="predicted"/>
<dbReference type="InterPro" id="IPR050319">
    <property type="entry name" value="ABC_transp_ATP-bind"/>
</dbReference>
<dbReference type="Pfam" id="PF08352">
    <property type="entry name" value="oligo_HPY"/>
    <property type="match status" value="1"/>
</dbReference>
<dbReference type="NCBIfam" id="TIGR01727">
    <property type="entry name" value="oligo_HPY"/>
    <property type="match status" value="1"/>
</dbReference>
<dbReference type="Gene3D" id="3.40.50.300">
    <property type="entry name" value="P-loop containing nucleotide triphosphate hydrolases"/>
    <property type="match status" value="1"/>
</dbReference>
<keyword evidence="3 6" id="KW-0067">ATP-binding</keyword>
<comment type="caution">
    <text evidence="6">The sequence shown here is derived from an EMBL/GenBank/DDBJ whole genome shotgun (WGS) entry which is preliminary data.</text>
</comment>
<dbReference type="InterPro" id="IPR013563">
    <property type="entry name" value="Oligopep_ABC_C"/>
</dbReference>
<evidence type="ECO:0000259" key="5">
    <source>
        <dbReference type="PROSITE" id="PS50893"/>
    </source>
</evidence>
<dbReference type="InterPro" id="IPR003439">
    <property type="entry name" value="ABC_transporter-like_ATP-bd"/>
</dbReference>
<keyword evidence="1" id="KW-0813">Transport</keyword>
<feature type="region of interest" description="Disordered" evidence="4">
    <location>
        <begin position="338"/>
        <end position="358"/>
    </location>
</feature>
<dbReference type="PANTHER" id="PTHR43776">
    <property type="entry name" value="TRANSPORT ATP-BINDING PROTEIN"/>
    <property type="match status" value="1"/>
</dbReference>
<dbReference type="PROSITE" id="PS50893">
    <property type="entry name" value="ABC_TRANSPORTER_2"/>
    <property type="match status" value="1"/>
</dbReference>
<evidence type="ECO:0000313" key="7">
    <source>
        <dbReference type="Proteomes" id="UP001183176"/>
    </source>
</evidence>
<evidence type="ECO:0000256" key="4">
    <source>
        <dbReference type="SAM" id="MobiDB-lite"/>
    </source>
</evidence>
<evidence type="ECO:0000256" key="3">
    <source>
        <dbReference type="ARBA" id="ARBA00022840"/>
    </source>
</evidence>
<dbReference type="SUPFAM" id="SSF52540">
    <property type="entry name" value="P-loop containing nucleoside triphosphate hydrolases"/>
    <property type="match status" value="1"/>
</dbReference>